<dbReference type="RefSeq" id="WP_022348123.1">
    <property type="nucleotide sequence ID" value="NZ_JGCY01000392.1"/>
</dbReference>
<gene>
    <name evidence="1" type="ORF">M124_3471</name>
</gene>
<proteinExistence type="predicted"/>
<dbReference type="AlphaFoldDB" id="A0A015TQ43"/>
<dbReference type="Pfam" id="PF17170">
    <property type="entry name" value="DUF5128"/>
    <property type="match status" value="1"/>
</dbReference>
<evidence type="ECO:0008006" key="3">
    <source>
        <dbReference type="Google" id="ProtNLM"/>
    </source>
</evidence>
<dbReference type="EMBL" id="JGCY01000392">
    <property type="protein sequence ID" value="EXY72791.1"/>
    <property type="molecule type" value="Genomic_DNA"/>
</dbReference>
<accession>A0A015TQ43</accession>
<comment type="caution">
    <text evidence="1">The sequence shown here is derived from an EMBL/GenBank/DDBJ whole genome shotgun (WGS) entry which is preliminary data.</text>
</comment>
<dbReference type="PATRIC" id="fig|1339315.3.peg.4129"/>
<protein>
    <recommendedName>
        <fullName evidence="3">6-bladed beta-propeller</fullName>
    </recommendedName>
</protein>
<dbReference type="PROSITE" id="PS51257">
    <property type="entry name" value="PROKAR_LIPOPROTEIN"/>
    <property type="match status" value="1"/>
</dbReference>
<evidence type="ECO:0000313" key="1">
    <source>
        <dbReference type="EMBL" id="EXY72791.1"/>
    </source>
</evidence>
<name>A0A015TQ43_BACFG</name>
<evidence type="ECO:0000313" key="2">
    <source>
        <dbReference type="Proteomes" id="UP000020529"/>
    </source>
</evidence>
<reference evidence="1 2" key="1">
    <citation type="submission" date="2014-02" db="EMBL/GenBank/DDBJ databases">
        <authorList>
            <person name="Sears C."/>
            <person name="Carroll K."/>
            <person name="Sack B.R."/>
            <person name="Qadri F."/>
            <person name="Myers L.L."/>
            <person name="Chung G.-T."/>
            <person name="Escheverria P."/>
            <person name="Fraser C.M."/>
            <person name="Sadzewicz L."/>
            <person name="Shefchek K.A."/>
            <person name="Tallon L."/>
            <person name="Das S.P."/>
            <person name="Daugherty S."/>
            <person name="Mongodin E.F."/>
        </authorList>
    </citation>
    <scope>NUCLEOTIDE SEQUENCE [LARGE SCALE GENOMIC DNA]</scope>
    <source>
        <strain evidence="2">3988T(B)14</strain>
    </source>
</reference>
<dbReference type="Proteomes" id="UP000020529">
    <property type="component" value="Unassembled WGS sequence"/>
</dbReference>
<organism evidence="1 2">
    <name type="scientific">Bacteroides fragilis str. 3988T(B)14</name>
    <dbReference type="NCBI Taxonomy" id="1339315"/>
    <lineage>
        <taxon>Bacteria</taxon>
        <taxon>Pseudomonadati</taxon>
        <taxon>Bacteroidota</taxon>
        <taxon>Bacteroidia</taxon>
        <taxon>Bacteroidales</taxon>
        <taxon>Bacteroidaceae</taxon>
        <taxon>Bacteroides</taxon>
    </lineage>
</organism>
<sequence>MYKSLSCILGLFCIFIACQSRKNNDQSSVASNTQFHVEAFREINLADHLSDCGEELLMSLFIEDVEYIKPETTDQSLIGYISKIQLTPHFLFVKSDGENSLIKMFSRDGAYIRSLGKLGQGPGETNTILGFSATDSLVYVKAAYRSGFFVYRVHDNQFIQKIVPSKDFEALMSASADFDLLNNNIVCYPGFIPEGQLFPQYVSTVCIVGTDGTVVTNQSPYLGSSFYANCPQFVMIDRPRHWFYDNSYNAYSVINDTIYGVSWDSIFPRYHLNLGRYKLPVSEYQISRQSRRENYILMMAIAETKDFLLLTYVYGKRWWYSFFNKQTGGVKSWSQSSDKIGGWFALDTPGITNDIDGGVNIGGFRYIDDRHVYSIIDVVQADKLKATIKDAKVKFPEKKAELMRLLDEMGEDDNPIIAIYKLKD</sequence>